<dbReference type="AlphaFoldDB" id="A0A127A3L8"/>
<organism evidence="3 4">
    <name type="scientific">Sinomonas atrocyanea</name>
    <dbReference type="NCBI Taxonomy" id="37927"/>
    <lineage>
        <taxon>Bacteria</taxon>
        <taxon>Bacillati</taxon>
        <taxon>Actinomycetota</taxon>
        <taxon>Actinomycetes</taxon>
        <taxon>Micrococcales</taxon>
        <taxon>Micrococcaceae</taxon>
        <taxon>Sinomonas</taxon>
    </lineage>
</organism>
<feature type="domain" description="DUF5666" evidence="2">
    <location>
        <begin position="86"/>
        <end position="154"/>
    </location>
</feature>
<evidence type="ECO:0000259" key="2">
    <source>
        <dbReference type="Pfam" id="PF18914"/>
    </source>
</evidence>
<dbReference type="STRING" id="37927.SA2016_1565"/>
<reference evidence="3 4" key="1">
    <citation type="submission" date="2016-02" db="EMBL/GenBank/DDBJ databases">
        <title>Complete genome of Sinomonas atrocyanea KCTC 3377.</title>
        <authorList>
            <person name="Kim K.M."/>
        </authorList>
    </citation>
    <scope>NUCLEOTIDE SEQUENCE [LARGE SCALE GENOMIC DNA]</scope>
    <source>
        <strain evidence="3 4">KCTC 3377</strain>
    </source>
</reference>
<name>A0A127A3L8_9MICC</name>
<gene>
    <name evidence="3" type="ORF">SA2016_1565</name>
</gene>
<accession>A0A127A3L8</accession>
<feature type="compositionally biased region" description="Low complexity" evidence="1">
    <location>
        <begin position="188"/>
        <end position="214"/>
    </location>
</feature>
<dbReference type="InterPro" id="IPR043724">
    <property type="entry name" value="DUF5666"/>
</dbReference>
<evidence type="ECO:0000313" key="4">
    <source>
        <dbReference type="Proteomes" id="UP000070134"/>
    </source>
</evidence>
<protein>
    <recommendedName>
        <fullName evidence="2">DUF5666 domain-containing protein</fullName>
    </recommendedName>
</protein>
<dbReference type="RefSeq" id="WP_066497099.1">
    <property type="nucleotide sequence ID" value="NZ_BJMO01000041.1"/>
</dbReference>
<dbReference type="OrthoDB" id="3401874at2"/>
<proteinExistence type="predicted"/>
<keyword evidence="4" id="KW-1185">Reference proteome</keyword>
<sequence>MSSTATQRTRRALVIGALGVALVGGGGAAVWAASTPSPSPSAPSQGSHPSPLKGAHGQGLMARGGLHGEVTVKRADGTYVTLVGQRGTVTEVTGTKLTVKSEDGYTHSYVLDGSTKFRSASDPKGPALKSSDLKVGDEVAVRAQRNGSDDTATAVVKGPFPVRTSQGQGSQNQGGRGHQGHGGRMHRQSGTPGGQQPSPSPSGSPSVRGSVSQS</sequence>
<dbReference type="EMBL" id="CP014518">
    <property type="protein sequence ID" value="AMM32242.1"/>
    <property type="molecule type" value="Genomic_DNA"/>
</dbReference>
<dbReference type="Proteomes" id="UP000070134">
    <property type="component" value="Chromosome"/>
</dbReference>
<feature type="compositionally biased region" description="Basic residues" evidence="1">
    <location>
        <begin position="178"/>
        <end position="187"/>
    </location>
</feature>
<feature type="region of interest" description="Disordered" evidence="1">
    <location>
        <begin position="29"/>
        <end position="62"/>
    </location>
</feature>
<dbReference type="Pfam" id="PF18914">
    <property type="entry name" value="DUF5666"/>
    <property type="match status" value="1"/>
</dbReference>
<evidence type="ECO:0000256" key="1">
    <source>
        <dbReference type="SAM" id="MobiDB-lite"/>
    </source>
</evidence>
<feature type="compositionally biased region" description="Low complexity" evidence="1">
    <location>
        <begin position="29"/>
        <end position="51"/>
    </location>
</feature>
<dbReference type="KEGG" id="satk:SA2016_1565"/>
<feature type="region of interest" description="Disordered" evidence="1">
    <location>
        <begin position="143"/>
        <end position="214"/>
    </location>
</feature>
<evidence type="ECO:0000313" key="3">
    <source>
        <dbReference type="EMBL" id="AMM32242.1"/>
    </source>
</evidence>